<evidence type="ECO:0008006" key="4">
    <source>
        <dbReference type="Google" id="ProtNLM"/>
    </source>
</evidence>
<dbReference type="Proteomes" id="UP000631114">
    <property type="component" value="Unassembled WGS sequence"/>
</dbReference>
<evidence type="ECO:0000313" key="2">
    <source>
        <dbReference type="EMBL" id="KAF9626524.1"/>
    </source>
</evidence>
<feature type="compositionally biased region" description="Low complexity" evidence="1">
    <location>
        <begin position="1"/>
        <end position="20"/>
    </location>
</feature>
<dbReference type="EMBL" id="JADFTS010000001">
    <property type="protein sequence ID" value="KAF9626524.1"/>
    <property type="molecule type" value="Genomic_DNA"/>
</dbReference>
<dbReference type="PANTHER" id="PTHR33018">
    <property type="entry name" value="OS10G0338966 PROTEIN-RELATED"/>
    <property type="match status" value="1"/>
</dbReference>
<gene>
    <name evidence="2" type="ORF">IFM89_034458</name>
</gene>
<accession>A0A835IZD5</accession>
<comment type="caution">
    <text evidence="2">The sequence shown here is derived from an EMBL/GenBank/DDBJ whole genome shotgun (WGS) entry which is preliminary data.</text>
</comment>
<dbReference type="PANTHER" id="PTHR33018:SF37">
    <property type="entry name" value="TRANSPOSASE TNP1_EN_SPM-LIKE DOMAIN-CONTAINING PROTEIN"/>
    <property type="match status" value="1"/>
</dbReference>
<feature type="compositionally biased region" description="Polar residues" evidence="1">
    <location>
        <begin position="339"/>
        <end position="371"/>
    </location>
</feature>
<feature type="compositionally biased region" description="Polar residues" evidence="1">
    <location>
        <begin position="25"/>
        <end position="67"/>
    </location>
</feature>
<reference evidence="2 3" key="1">
    <citation type="submission" date="2020-10" db="EMBL/GenBank/DDBJ databases">
        <title>The Coptis chinensis genome and diversification of protoberbering-type alkaloids.</title>
        <authorList>
            <person name="Wang B."/>
            <person name="Shu S."/>
            <person name="Song C."/>
            <person name="Liu Y."/>
        </authorList>
    </citation>
    <scope>NUCLEOTIDE SEQUENCE [LARGE SCALE GENOMIC DNA]</scope>
    <source>
        <strain evidence="2">HL-2020</strain>
        <tissue evidence="2">Leaf</tissue>
    </source>
</reference>
<sequence>MASSSQRRGASRSSPSGSQHPQHRTMPQSSPSGSQHRTMPQSSPSGSHQPNVSQPSESAGDNTLRSSNGKLPIIAHADGRITGVYSAKWSSRVGYWIRAIVPISYASWDKVDGSFKDEVWLKLMEEFQLNVNPTMGARKNIEKWFAPKFRYWKYALRGKILKNCESEQEAISSCPTGLIQFIGKHLQSMRTQTRSKRDIESEKKHRRTDSWKYGHKHRDGTVFGRAQEYYDRVTSVEEQMAEEASEHGGEVVYDITCDPLAQVFGKDKGSRTRGLSSCMSNKQLQTFAIAEELVEQESTSKSKLEDELAEVKSTVGNLLASQTRMETMMAGILEHVKLNGSTNGQPSTPTTEVDSTSSPRPLVLSASSKFD</sequence>
<dbReference type="OrthoDB" id="1998996at2759"/>
<evidence type="ECO:0000313" key="3">
    <source>
        <dbReference type="Proteomes" id="UP000631114"/>
    </source>
</evidence>
<proteinExistence type="predicted"/>
<keyword evidence="3" id="KW-1185">Reference proteome</keyword>
<feature type="region of interest" description="Disordered" evidence="1">
    <location>
        <begin position="1"/>
        <end position="67"/>
    </location>
</feature>
<evidence type="ECO:0000256" key="1">
    <source>
        <dbReference type="SAM" id="MobiDB-lite"/>
    </source>
</evidence>
<protein>
    <recommendedName>
        <fullName evidence="4">Transposase</fullName>
    </recommendedName>
</protein>
<dbReference type="AlphaFoldDB" id="A0A835IZD5"/>
<feature type="region of interest" description="Disordered" evidence="1">
    <location>
        <begin position="338"/>
        <end position="371"/>
    </location>
</feature>
<name>A0A835IZD5_9MAGN</name>
<organism evidence="2 3">
    <name type="scientific">Coptis chinensis</name>
    <dbReference type="NCBI Taxonomy" id="261450"/>
    <lineage>
        <taxon>Eukaryota</taxon>
        <taxon>Viridiplantae</taxon>
        <taxon>Streptophyta</taxon>
        <taxon>Embryophyta</taxon>
        <taxon>Tracheophyta</taxon>
        <taxon>Spermatophyta</taxon>
        <taxon>Magnoliopsida</taxon>
        <taxon>Ranunculales</taxon>
        <taxon>Ranunculaceae</taxon>
        <taxon>Coptidoideae</taxon>
        <taxon>Coptis</taxon>
    </lineage>
</organism>